<evidence type="ECO:0000313" key="2">
    <source>
        <dbReference type="EMBL" id="KAG6943859.1"/>
    </source>
</evidence>
<gene>
    <name evidence="2" type="ORF">JG688_00017395</name>
</gene>
<evidence type="ECO:0000313" key="3">
    <source>
        <dbReference type="Proteomes" id="UP000709295"/>
    </source>
</evidence>
<dbReference type="EMBL" id="JAENGY010002552">
    <property type="protein sequence ID" value="KAG6943859.1"/>
    <property type="molecule type" value="Genomic_DNA"/>
</dbReference>
<organism evidence="2 3">
    <name type="scientific">Phytophthora aleatoria</name>
    <dbReference type="NCBI Taxonomy" id="2496075"/>
    <lineage>
        <taxon>Eukaryota</taxon>
        <taxon>Sar</taxon>
        <taxon>Stramenopiles</taxon>
        <taxon>Oomycota</taxon>
        <taxon>Peronosporomycetes</taxon>
        <taxon>Peronosporales</taxon>
        <taxon>Peronosporaceae</taxon>
        <taxon>Phytophthora</taxon>
    </lineage>
</organism>
<feature type="compositionally biased region" description="Polar residues" evidence="1">
    <location>
        <begin position="1"/>
        <end position="10"/>
    </location>
</feature>
<evidence type="ECO:0000256" key="1">
    <source>
        <dbReference type="SAM" id="MobiDB-lite"/>
    </source>
</evidence>
<keyword evidence="3" id="KW-1185">Reference proteome</keyword>
<name>A0A8J5IQS0_9STRA</name>
<reference evidence="2" key="1">
    <citation type="submission" date="2021-01" db="EMBL/GenBank/DDBJ databases">
        <title>Phytophthora aleatoria, a newly-described species from Pinus radiata is distinct from Phytophthora cactorum isolates based on comparative genomics.</title>
        <authorList>
            <person name="Mcdougal R."/>
            <person name="Panda P."/>
            <person name="Williams N."/>
            <person name="Studholme D.J."/>
        </authorList>
    </citation>
    <scope>NUCLEOTIDE SEQUENCE</scope>
    <source>
        <strain evidence="2">NZFS 4037</strain>
    </source>
</reference>
<sequence length="311" mass="35072">MRSLADSLQSAVGDPEHTRQRTDSSTGQYSRPKKILLPPHRPNYVLHEVRFKRATPKARKSPESSPSATATIVTIPMNFVSPPWPARIVYLHDYYNLASIKLPYVVHYGDCDCSDPCQIDTCRNAQMNVFCTDSYCVWEELCANRPRESPKIEVKRNGVTGKYALVAKTALNRGEVLGEYLGRLRDVESDQTMRPRNEGYTITLPGAREKLRYPDLAESSDRLGGVNLAAMRDASKMRTYDEFEEANYTKQRRIKVKAEKAAADLKWKLARATQSSADSLSELVKAIMVLRTNVDREDRARGPSELPNATT</sequence>
<evidence type="ECO:0008006" key="4">
    <source>
        <dbReference type="Google" id="ProtNLM"/>
    </source>
</evidence>
<feature type="region of interest" description="Disordered" evidence="1">
    <location>
        <begin position="1"/>
        <end position="38"/>
    </location>
</feature>
<comment type="caution">
    <text evidence="2">The sequence shown here is derived from an EMBL/GenBank/DDBJ whole genome shotgun (WGS) entry which is preliminary data.</text>
</comment>
<protein>
    <recommendedName>
        <fullName evidence="4">AWS domain-containing protein</fullName>
    </recommendedName>
</protein>
<accession>A0A8J5IQS0</accession>
<proteinExistence type="predicted"/>
<dbReference type="AlphaFoldDB" id="A0A8J5IQS0"/>
<dbReference type="Proteomes" id="UP000709295">
    <property type="component" value="Unassembled WGS sequence"/>
</dbReference>